<comment type="caution">
    <text evidence="2">The sequence shown here is derived from an EMBL/GenBank/DDBJ whole genome shotgun (WGS) entry which is preliminary data.</text>
</comment>
<proteinExistence type="inferred from homology"/>
<dbReference type="RefSeq" id="WP_380966682.1">
    <property type="nucleotide sequence ID" value="NZ_JBHTCO010000017.1"/>
</dbReference>
<dbReference type="SUPFAM" id="SSF52768">
    <property type="entry name" value="Arginase/deacetylase"/>
    <property type="match status" value="1"/>
</dbReference>
<gene>
    <name evidence="2" type="ORF">ACFQRG_13085</name>
</gene>
<dbReference type="Pfam" id="PF00491">
    <property type="entry name" value="Arginase"/>
    <property type="match status" value="1"/>
</dbReference>
<dbReference type="InterPro" id="IPR023696">
    <property type="entry name" value="Ureohydrolase_dom_sf"/>
</dbReference>
<reference evidence="3" key="1">
    <citation type="journal article" date="2019" name="Int. J. Syst. Evol. Microbiol.">
        <title>The Global Catalogue of Microorganisms (GCM) 10K type strain sequencing project: providing services to taxonomists for standard genome sequencing and annotation.</title>
        <authorList>
            <consortium name="The Broad Institute Genomics Platform"/>
            <consortium name="The Broad Institute Genome Sequencing Center for Infectious Disease"/>
            <person name="Wu L."/>
            <person name="Ma J."/>
        </authorList>
    </citation>
    <scope>NUCLEOTIDE SEQUENCE [LARGE SCALE GENOMIC DNA]</scope>
    <source>
        <strain evidence="3">CGMCC 1.16305</strain>
    </source>
</reference>
<comment type="similarity">
    <text evidence="1">Belongs to the arginase family.</text>
</comment>
<keyword evidence="3" id="KW-1185">Reference proteome</keyword>
<evidence type="ECO:0000256" key="1">
    <source>
        <dbReference type="PROSITE-ProRule" id="PRU00742"/>
    </source>
</evidence>
<dbReference type="PROSITE" id="PS51409">
    <property type="entry name" value="ARGINASE_2"/>
    <property type="match status" value="1"/>
</dbReference>
<dbReference type="PANTHER" id="PTHR11358">
    <property type="entry name" value="ARGINASE/AGMATINASE"/>
    <property type="match status" value="1"/>
</dbReference>
<dbReference type="PANTHER" id="PTHR11358:SF41">
    <property type="entry name" value="ARGINASE"/>
    <property type="match status" value="1"/>
</dbReference>
<organism evidence="2 3">
    <name type="scientific">Scopulibacillus cellulosilyticus</name>
    <dbReference type="NCBI Taxonomy" id="2665665"/>
    <lineage>
        <taxon>Bacteria</taxon>
        <taxon>Bacillati</taxon>
        <taxon>Bacillota</taxon>
        <taxon>Bacilli</taxon>
        <taxon>Bacillales</taxon>
        <taxon>Sporolactobacillaceae</taxon>
        <taxon>Scopulibacillus</taxon>
    </lineage>
</organism>
<dbReference type="Proteomes" id="UP001596505">
    <property type="component" value="Unassembled WGS sequence"/>
</dbReference>
<name>A0ABW2PX01_9BACL</name>
<evidence type="ECO:0000313" key="2">
    <source>
        <dbReference type="EMBL" id="MFC7393889.1"/>
    </source>
</evidence>
<sequence>MGLLHHDITFLNFDGSYVVQNQLCQDFPHNWIDLYDIKHTNLYCEPDSLNQITNAIKDRTEKGITLIGNGNYHYVSYALLSEIQEPFTLILLDHHTDLMEGSAPSLLSCGSWVYHAALNLPLLEKAIIIGPNTSFPSHLPTQLRHKIHIFSSEHLPLTELQTILSLIQTDTVYISIDKDVLDSAYAETNWDQGHMTLKDLIRIITSVAAFKHVAGIDICGEWPVSPVDAFNPKNQSIIHKNEQANYQILDALVHSKIYAHH</sequence>
<protein>
    <submittedName>
        <fullName evidence="2">Arginase family protein</fullName>
    </submittedName>
</protein>
<dbReference type="Gene3D" id="3.40.800.10">
    <property type="entry name" value="Ureohydrolase domain"/>
    <property type="match status" value="1"/>
</dbReference>
<dbReference type="InterPro" id="IPR006035">
    <property type="entry name" value="Ureohydrolase"/>
</dbReference>
<dbReference type="EMBL" id="JBHTCO010000017">
    <property type="protein sequence ID" value="MFC7393889.1"/>
    <property type="molecule type" value="Genomic_DNA"/>
</dbReference>
<accession>A0ABW2PX01</accession>
<evidence type="ECO:0000313" key="3">
    <source>
        <dbReference type="Proteomes" id="UP001596505"/>
    </source>
</evidence>